<dbReference type="Proteomes" id="UP000178783">
    <property type="component" value="Unassembled WGS sequence"/>
</dbReference>
<feature type="transmembrane region" description="Helical" evidence="1">
    <location>
        <begin position="29"/>
        <end position="48"/>
    </location>
</feature>
<dbReference type="Gene3D" id="1.10.3730.20">
    <property type="match status" value="1"/>
</dbReference>
<dbReference type="InterPro" id="IPR037185">
    <property type="entry name" value="EmrE-like"/>
</dbReference>
<dbReference type="STRING" id="1797989.A3H66_00240"/>
<sequence length="103" mass="11041">MLKECSNISQKTLPVGKIIKHEIFTVNKLFNLAGFVTILLGVLAWLPAIMQKNQLSIVGAIWSVMSLLATVLIGLLIFGEKLNVIGIIGVVAVMVAVALLSLN</sequence>
<dbReference type="AlphaFoldDB" id="A0A1F5SD58"/>
<evidence type="ECO:0000256" key="1">
    <source>
        <dbReference type="SAM" id="Phobius"/>
    </source>
</evidence>
<reference evidence="2 3" key="1">
    <citation type="journal article" date="2016" name="Nat. Commun.">
        <title>Thousands of microbial genomes shed light on interconnected biogeochemical processes in an aquifer system.</title>
        <authorList>
            <person name="Anantharaman K."/>
            <person name="Brown C.T."/>
            <person name="Hug L.A."/>
            <person name="Sharon I."/>
            <person name="Castelle C.J."/>
            <person name="Probst A.J."/>
            <person name="Thomas B.C."/>
            <person name="Singh A."/>
            <person name="Wilkins M.J."/>
            <person name="Karaoz U."/>
            <person name="Brodie E.L."/>
            <person name="Williams K.H."/>
            <person name="Hubbard S.S."/>
            <person name="Banfield J.F."/>
        </authorList>
    </citation>
    <scope>NUCLEOTIDE SEQUENCE [LARGE SCALE GENOMIC DNA]</scope>
</reference>
<feature type="transmembrane region" description="Helical" evidence="1">
    <location>
        <begin position="55"/>
        <end position="78"/>
    </location>
</feature>
<dbReference type="EMBL" id="MFFW01000005">
    <property type="protein sequence ID" value="OGF24624.1"/>
    <property type="molecule type" value="Genomic_DNA"/>
</dbReference>
<protein>
    <submittedName>
        <fullName evidence="2">Uncharacterized protein</fullName>
    </submittedName>
</protein>
<evidence type="ECO:0000313" key="2">
    <source>
        <dbReference type="EMBL" id="OGF24624.1"/>
    </source>
</evidence>
<gene>
    <name evidence="2" type="ORF">A3H66_00240</name>
</gene>
<keyword evidence="1" id="KW-0472">Membrane</keyword>
<proteinExistence type="predicted"/>
<comment type="caution">
    <text evidence="2">The sequence shown here is derived from an EMBL/GenBank/DDBJ whole genome shotgun (WGS) entry which is preliminary data.</text>
</comment>
<name>A0A1F5SD58_9BACT</name>
<organism evidence="2 3">
    <name type="scientific">Candidatus Falkowbacteria bacterium RIFCSPLOWO2_02_FULL_45_21</name>
    <dbReference type="NCBI Taxonomy" id="1797989"/>
    <lineage>
        <taxon>Bacteria</taxon>
        <taxon>Candidatus Falkowiibacteriota</taxon>
    </lineage>
</organism>
<accession>A0A1F5SD58</accession>
<dbReference type="SUPFAM" id="SSF103481">
    <property type="entry name" value="Multidrug resistance efflux transporter EmrE"/>
    <property type="match status" value="1"/>
</dbReference>
<keyword evidence="1" id="KW-0812">Transmembrane</keyword>
<feature type="transmembrane region" description="Helical" evidence="1">
    <location>
        <begin position="84"/>
        <end position="102"/>
    </location>
</feature>
<keyword evidence="1" id="KW-1133">Transmembrane helix</keyword>
<evidence type="ECO:0000313" key="3">
    <source>
        <dbReference type="Proteomes" id="UP000178783"/>
    </source>
</evidence>